<comment type="similarity">
    <text evidence="1 2">Belongs to the anti-sigma-factor antagonist family.</text>
</comment>
<dbReference type="GO" id="GO:0043856">
    <property type="term" value="F:anti-sigma factor antagonist activity"/>
    <property type="evidence" value="ECO:0007669"/>
    <property type="project" value="InterPro"/>
</dbReference>
<evidence type="ECO:0000256" key="2">
    <source>
        <dbReference type="RuleBase" id="RU003749"/>
    </source>
</evidence>
<dbReference type="PANTHER" id="PTHR33495">
    <property type="entry name" value="ANTI-SIGMA FACTOR ANTAGONIST TM_1081-RELATED-RELATED"/>
    <property type="match status" value="1"/>
</dbReference>
<evidence type="ECO:0000259" key="3">
    <source>
        <dbReference type="PROSITE" id="PS50801"/>
    </source>
</evidence>
<dbReference type="Gene3D" id="3.30.750.24">
    <property type="entry name" value="STAS domain"/>
    <property type="match status" value="1"/>
</dbReference>
<evidence type="ECO:0000313" key="4">
    <source>
        <dbReference type="EMBL" id="MCU7379668.1"/>
    </source>
</evidence>
<dbReference type="Proteomes" id="UP001065549">
    <property type="component" value="Unassembled WGS sequence"/>
</dbReference>
<reference evidence="4" key="1">
    <citation type="submission" date="2022-09" db="EMBL/GenBank/DDBJ databases">
        <title>Culturomic study of gut microbiota in children with autism spectrum disorder.</title>
        <authorList>
            <person name="Efimov B.A."/>
            <person name="Chaplin A.V."/>
            <person name="Sokolova S.R."/>
            <person name="Pikina A.P."/>
            <person name="Korzhanova M."/>
            <person name="Belova V."/>
            <person name="Korostin D."/>
        </authorList>
    </citation>
    <scope>NUCLEOTIDE SEQUENCE</scope>
    <source>
        <strain evidence="4">ASD5510</strain>
    </source>
</reference>
<dbReference type="EMBL" id="JAOSHN010000006">
    <property type="protein sequence ID" value="MCU7379668.1"/>
    <property type="molecule type" value="Genomic_DNA"/>
</dbReference>
<dbReference type="SUPFAM" id="SSF52091">
    <property type="entry name" value="SpoIIaa-like"/>
    <property type="match status" value="1"/>
</dbReference>
<evidence type="ECO:0000313" key="5">
    <source>
        <dbReference type="Proteomes" id="UP001065549"/>
    </source>
</evidence>
<dbReference type="Pfam" id="PF01740">
    <property type="entry name" value="STAS"/>
    <property type="match status" value="1"/>
</dbReference>
<comment type="caution">
    <text evidence="4">The sequence shown here is derived from an EMBL/GenBank/DDBJ whole genome shotgun (WGS) entry which is preliminary data.</text>
</comment>
<dbReference type="RefSeq" id="WP_253020918.1">
    <property type="nucleotide sequence ID" value="NZ_JAOSHN010000006.1"/>
</dbReference>
<gene>
    <name evidence="4" type="ORF">OBO34_15085</name>
</gene>
<protein>
    <recommendedName>
        <fullName evidence="2">Anti-sigma factor antagonist</fullName>
    </recommendedName>
</protein>
<dbReference type="AlphaFoldDB" id="A0A9J6QV04"/>
<dbReference type="PROSITE" id="PS50801">
    <property type="entry name" value="STAS"/>
    <property type="match status" value="1"/>
</dbReference>
<dbReference type="CDD" id="cd07043">
    <property type="entry name" value="STAS_anti-anti-sigma_factors"/>
    <property type="match status" value="1"/>
</dbReference>
<dbReference type="InterPro" id="IPR002645">
    <property type="entry name" value="STAS_dom"/>
</dbReference>
<accession>A0A9J6QV04</accession>
<sequence length="113" mass="12601">MVKKETFNLESNLKLEKHTEGETLTIDLTGRLDTATAPELEGKLNGWLEGVSTLILDFKEIEYLSSAGLRVLLFAHKQMMGRGGQLHIKNVQEMVMEVFEMTGFSDVLSIEGA</sequence>
<keyword evidence="5" id="KW-1185">Reference proteome</keyword>
<dbReference type="InterPro" id="IPR036513">
    <property type="entry name" value="STAS_dom_sf"/>
</dbReference>
<dbReference type="NCBIfam" id="TIGR00377">
    <property type="entry name" value="ant_ant_sig"/>
    <property type="match status" value="1"/>
</dbReference>
<organism evidence="4 5">
    <name type="scientific">Hominibacterium faecale</name>
    <dbReference type="NCBI Taxonomy" id="2839743"/>
    <lineage>
        <taxon>Bacteria</taxon>
        <taxon>Bacillati</taxon>
        <taxon>Bacillota</taxon>
        <taxon>Clostridia</taxon>
        <taxon>Peptostreptococcales</taxon>
        <taxon>Anaerovoracaceae</taxon>
        <taxon>Hominibacterium</taxon>
    </lineage>
</organism>
<dbReference type="InterPro" id="IPR003658">
    <property type="entry name" value="Anti-sigma_ant"/>
</dbReference>
<dbReference type="PANTHER" id="PTHR33495:SF14">
    <property type="entry name" value="ANTI-SIGMA FACTOR ANTAGONIST"/>
    <property type="match status" value="1"/>
</dbReference>
<evidence type="ECO:0000256" key="1">
    <source>
        <dbReference type="ARBA" id="ARBA00009013"/>
    </source>
</evidence>
<proteinExistence type="inferred from homology"/>
<feature type="domain" description="STAS" evidence="3">
    <location>
        <begin position="13"/>
        <end position="113"/>
    </location>
</feature>
<name>A0A9J6QV04_9FIRM</name>